<dbReference type="InterPro" id="IPR050428">
    <property type="entry name" value="TCS_sensor_his_kinase"/>
</dbReference>
<dbReference type="Proteomes" id="UP000001929">
    <property type="component" value="Chromosome"/>
</dbReference>
<keyword evidence="10" id="KW-0472">Membrane</keyword>
<dbReference type="HOGENOM" id="CLU_000445_89_6_5"/>
<dbReference type="SMART" id="SM00388">
    <property type="entry name" value="HisKA"/>
    <property type="match status" value="1"/>
</dbReference>
<dbReference type="PRINTS" id="PR00344">
    <property type="entry name" value="BCTRLSENSOR"/>
</dbReference>
<dbReference type="CDD" id="cd00082">
    <property type="entry name" value="HisKA"/>
    <property type="match status" value="1"/>
</dbReference>
<keyword evidence="4" id="KW-0597">Phosphoprotein</keyword>
<dbReference type="InterPro" id="IPR004358">
    <property type="entry name" value="Sig_transdc_His_kin-like_C"/>
</dbReference>
<dbReference type="EnsemblBacteria" id="ABC23711">
    <property type="protein sequence ID" value="ABC23711"/>
    <property type="gene ID" value="Rru_A2914"/>
</dbReference>
<dbReference type="InterPro" id="IPR003594">
    <property type="entry name" value="HATPase_dom"/>
</dbReference>
<dbReference type="CDD" id="cd06225">
    <property type="entry name" value="HAMP"/>
    <property type="match status" value="1"/>
</dbReference>
<dbReference type="PROSITE" id="PS50109">
    <property type="entry name" value="HIS_KIN"/>
    <property type="match status" value="1"/>
</dbReference>
<reference evidence="14 15" key="1">
    <citation type="journal article" date="2011" name="Stand. Genomic Sci.">
        <title>Complete genome sequence of Rhodospirillum rubrum type strain (S1).</title>
        <authorList>
            <person name="Munk A.C."/>
            <person name="Copeland A."/>
            <person name="Lucas S."/>
            <person name="Lapidus A."/>
            <person name="Del Rio T.G."/>
            <person name="Barry K."/>
            <person name="Detter J.C."/>
            <person name="Hammon N."/>
            <person name="Israni S."/>
            <person name="Pitluck S."/>
            <person name="Brettin T."/>
            <person name="Bruce D."/>
            <person name="Han C."/>
            <person name="Tapia R."/>
            <person name="Gilna P."/>
            <person name="Schmutz J."/>
            <person name="Larimer F."/>
            <person name="Land M."/>
            <person name="Kyrpides N.C."/>
            <person name="Mavromatis K."/>
            <person name="Richardson P."/>
            <person name="Rohde M."/>
            <person name="Goker M."/>
            <person name="Klenk H.P."/>
            <person name="Zhang Y."/>
            <person name="Roberts G.P."/>
            <person name="Reslewic S."/>
            <person name="Schwartz D.C."/>
        </authorList>
    </citation>
    <scope>NUCLEOTIDE SEQUENCE [LARGE SCALE GENOMIC DNA]</scope>
    <source>
        <strain evidence="15">ATCC 11170 / ATH 1.1.1 / DSM 467 / LMG 4362 / NCIMB 8255 / S1</strain>
    </source>
</reference>
<keyword evidence="9" id="KW-0902">Two-component regulatory system</keyword>
<dbReference type="PANTHER" id="PTHR45436">
    <property type="entry name" value="SENSOR HISTIDINE KINASE YKOH"/>
    <property type="match status" value="1"/>
</dbReference>
<evidence type="ECO:0000259" key="12">
    <source>
        <dbReference type="PROSITE" id="PS50109"/>
    </source>
</evidence>
<dbReference type="EC" id="2.7.13.3" evidence="3"/>
<accession>Q2RQ84</accession>
<dbReference type="SUPFAM" id="SSF55874">
    <property type="entry name" value="ATPase domain of HSP90 chaperone/DNA topoisomerase II/histidine kinase"/>
    <property type="match status" value="1"/>
</dbReference>
<evidence type="ECO:0000259" key="13">
    <source>
        <dbReference type="PROSITE" id="PS50885"/>
    </source>
</evidence>
<keyword evidence="8" id="KW-1133">Transmembrane helix</keyword>
<evidence type="ECO:0000256" key="11">
    <source>
        <dbReference type="SAM" id="MobiDB-lite"/>
    </source>
</evidence>
<dbReference type="PROSITE" id="PS50885">
    <property type="entry name" value="HAMP"/>
    <property type="match status" value="1"/>
</dbReference>
<keyword evidence="15" id="KW-1185">Reference proteome</keyword>
<feature type="compositionally biased region" description="Pro residues" evidence="11">
    <location>
        <begin position="161"/>
        <end position="173"/>
    </location>
</feature>
<dbReference type="InterPro" id="IPR003660">
    <property type="entry name" value="HAMP_dom"/>
</dbReference>
<organism evidence="14 15">
    <name type="scientific">Rhodospirillum rubrum (strain ATCC 11170 / ATH 1.1.1 / DSM 467 / LMG 4362 / NCIMB 8255 / S1)</name>
    <dbReference type="NCBI Taxonomy" id="269796"/>
    <lineage>
        <taxon>Bacteria</taxon>
        <taxon>Pseudomonadati</taxon>
        <taxon>Pseudomonadota</taxon>
        <taxon>Alphaproteobacteria</taxon>
        <taxon>Rhodospirillales</taxon>
        <taxon>Rhodospirillaceae</taxon>
        <taxon>Rhodospirillum</taxon>
    </lineage>
</organism>
<dbReference type="eggNOG" id="COG2205">
    <property type="taxonomic scope" value="Bacteria"/>
</dbReference>
<dbReference type="PANTHER" id="PTHR45436:SF8">
    <property type="entry name" value="HISTIDINE KINASE"/>
    <property type="match status" value="1"/>
</dbReference>
<dbReference type="InterPro" id="IPR036097">
    <property type="entry name" value="HisK_dim/P_sf"/>
</dbReference>
<evidence type="ECO:0000256" key="1">
    <source>
        <dbReference type="ARBA" id="ARBA00000085"/>
    </source>
</evidence>
<proteinExistence type="predicted"/>
<keyword evidence="5" id="KW-0808">Transferase</keyword>
<protein>
    <recommendedName>
        <fullName evidence="3">histidine kinase</fullName>
        <ecNumber evidence="3">2.7.13.3</ecNumber>
    </recommendedName>
</protein>
<evidence type="ECO:0000256" key="10">
    <source>
        <dbReference type="ARBA" id="ARBA00023136"/>
    </source>
</evidence>
<evidence type="ECO:0000313" key="15">
    <source>
        <dbReference type="Proteomes" id="UP000001929"/>
    </source>
</evidence>
<dbReference type="Gene3D" id="6.10.340.10">
    <property type="match status" value="1"/>
</dbReference>
<feature type="region of interest" description="Disordered" evidence="11">
    <location>
        <begin position="127"/>
        <end position="192"/>
    </location>
</feature>
<dbReference type="Gene3D" id="1.10.287.130">
    <property type="match status" value="1"/>
</dbReference>
<dbReference type="PhylomeDB" id="Q2RQ84"/>
<dbReference type="Pfam" id="PF00512">
    <property type="entry name" value="HisKA"/>
    <property type="match status" value="1"/>
</dbReference>
<dbReference type="GO" id="GO:0005886">
    <property type="term" value="C:plasma membrane"/>
    <property type="evidence" value="ECO:0007669"/>
    <property type="project" value="TreeGrafter"/>
</dbReference>
<dbReference type="SUPFAM" id="SSF47384">
    <property type="entry name" value="Homodimeric domain of signal transducing histidine kinase"/>
    <property type="match status" value="1"/>
</dbReference>
<name>Q2RQ84_RHORT</name>
<keyword evidence="7 14" id="KW-0418">Kinase</keyword>
<dbReference type="Pfam" id="PF02518">
    <property type="entry name" value="HATPase_c"/>
    <property type="match status" value="1"/>
</dbReference>
<dbReference type="InterPro" id="IPR036890">
    <property type="entry name" value="HATPase_C_sf"/>
</dbReference>
<feature type="compositionally biased region" description="Basic and acidic residues" evidence="11">
    <location>
        <begin position="175"/>
        <end position="192"/>
    </location>
</feature>
<dbReference type="Gene3D" id="3.30.565.10">
    <property type="entry name" value="Histidine kinase-like ATPase, C-terminal domain"/>
    <property type="match status" value="1"/>
</dbReference>
<dbReference type="STRING" id="269796.Rru_A2914"/>
<dbReference type="KEGG" id="rru:Rru_A2914"/>
<dbReference type="FunFam" id="3.30.565.10:FF:000006">
    <property type="entry name" value="Sensor histidine kinase WalK"/>
    <property type="match status" value="1"/>
</dbReference>
<comment type="subcellular location">
    <subcellularLocation>
        <location evidence="2">Membrane</location>
    </subcellularLocation>
</comment>
<evidence type="ECO:0000256" key="9">
    <source>
        <dbReference type="ARBA" id="ARBA00023012"/>
    </source>
</evidence>
<keyword evidence="6" id="KW-0812">Transmembrane</keyword>
<evidence type="ECO:0000256" key="5">
    <source>
        <dbReference type="ARBA" id="ARBA00022679"/>
    </source>
</evidence>
<dbReference type="SMART" id="SM00304">
    <property type="entry name" value="HAMP"/>
    <property type="match status" value="1"/>
</dbReference>
<feature type="compositionally biased region" description="Basic and acidic residues" evidence="11">
    <location>
        <begin position="138"/>
        <end position="160"/>
    </location>
</feature>
<dbReference type="AlphaFoldDB" id="Q2RQ84"/>
<evidence type="ECO:0000256" key="6">
    <source>
        <dbReference type="ARBA" id="ARBA00022692"/>
    </source>
</evidence>
<evidence type="ECO:0000256" key="2">
    <source>
        <dbReference type="ARBA" id="ARBA00004370"/>
    </source>
</evidence>
<gene>
    <name evidence="14" type="ordered locus">Rru_A2914</name>
</gene>
<feature type="domain" description="HAMP" evidence="13">
    <location>
        <begin position="251"/>
        <end position="306"/>
    </location>
</feature>
<evidence type="ECO:0000313" key="14">
    <source>
        <dbReference type="EMBL" id="ABC23711.1"/>
    </source>
</evidence>
<dbReference type="InterPro" id="IPR005467">
    <property type="entry name" value="His_kinase_dom"/>
</dbReference>
<dbReference type="GO" id="GO:0000155">
    <property type="term" value="F:phosphorelay sensor kinase activity"/>
    <property type="evidence" value="ECO:0007669"/>
    <property type="project" value="InterPro"/>
</dbReference>
<dbReference type="RefSeq" id="WP_011390664.1">
    <property type="nucleotide sequence ID" value="NC_007643.1"/>
</dbReference>
<dbReference type="PATRIC" id="fig|269796.9.peg.3023"/>
<dbReference type="SMART" id="SM00387">
    <property type="entry name" value="HATPase_c"/>
    <property type="match status" value="1"/>
</dbReference>
<dbReference type="InterPro" id="IPR003661">
    <property type="entry name" value="HisK_dim/P_dom"/>
</dbReference>
<dbReference type="EMBL" id="CP000230">
    <property type="protein sequence ID" value="ABC23711.1"/>
    <property type="molecule type" value="Genomic_DNA"/>
</dbReference>
<evidence type="ECO:0000256" key="8">
    <source>
        <dbReference type="ARBA" id="ARBA00022989"/>
    </source>
</evidence>
<feature type="domain" description="Histidine kinase" evidence="12">
    <location>
        <begin position="314"/>
        <end position="530"/>
    </location>
</feature>
<sequence>MALKLPRRLLPRSTTLRIALSFLVLFGGASGLLMAGVYWTTSRFLMFQVDGVIGDDIALLTNAARERGHRLLAAMLVTRARQAGEAQAVYLLADQDGEPLAGNLATWPEGLEATGWTILPATALTVVPVTDTLPPPPRRPDRPEDSERRQRHREAWDDWRPPLPDSLPPPPPRLFADRGGRDPADPDVRPRPWRRGDVRVAALTLPSGMRLLIGRDLGPIQALRHRMAGAMRLGLGGMVVLGLAGGLVMSRRFSRRLEAVNRTSREIIGGDLSRRVPQGRGLDGDDFDQLAVNLNAMLGRIETLMEGVRHVSDTIAHDLRTPLSRLRNRLERLQADAQCTDRDELAAALAEVDSLLATFHALLRIAQVETGGRRMAFSPVDLLALLIDVAELYDAVADERTVTLDLDLALAPGARLLVDGDRDLLFQAFANLLDNAVKYSPEGGRVSLALIRGETRVTISLRDQGPGIPAADRQRVFERFARLDTARTTPGNGLGLTMVGAVIEAHDGTIALEDAPGGGLLVRVVLPLRRGPG</sequence>
<evidence type="ECO:0000256" key="7">
    <source>
        <dbReference type="ARBA" id="ARBA00022777"/>
    </source>
</evidence>
<evidence type="ECO:0000256" key="4">
    <source>
        <dbReference type="ARBA" id="ARBA00022553"/>
    </source>
</evidence>
<evidence type="ECO:0000256" key="3">
    <source>
        <dbReference type="ARBA" id="ARBA00012438"/>
    </source>
</evidence>
<dbReference type="CDD" id="cd00075">
    <property type="entry name" value="HATPase"/>
    <property type="match status" value="1"/>
</dbReference>
<comment type="catalytic activity">
    <reaction evidence="1">
        <text>ATP + protein L-histidine = ADP + protein N-phospho-L-histidine.</text>
        <dbReference type="EC" id="2.7.13.3"/>
    </reaction>
</comment>